<dbReference type="EMBL" id="JBGCUO010000001">
    <property type="protein sequence ID" value="MEY1662803.1"/>
    <property type="molecule type" value="Genomic_DNA"/>
</dbReference>
<dbReference type="Proteomes" id="UP001562065">
    <property type="component" value="Unassembled WGS sequence"/>
</dbReference>
<name>A0ABV4ALU4_9GAMM</name>
<evidence type="ECO:0000313" key="8">
    <source>
        <dbReference type="Proteomes" id="UP001562065"/>
    </source>
</evidence>
<dbReference type="EC" id="2.1.1.200" evidence="5"/>
<keyword evidence="4 5" id="KW-0949">S-adenosyl-L-methionine</keyword>
<comment type="subunit">
    <text evidence="5">Homodimer.</text>
</comment>
<dbReference type="Gene3D" id="1.10.8.590">
    <property type="match status" value="1"/>
</dbReference>
<dbReference type="InterPro" id="IPR029028">
    <property type="entry name" value="Alpha/beta_knot_MTases"/>
</dbReference>
<dbReference type="GO" id="GO:0032259">
    <property type="term" value="P:methylation"/>
    <property type="evidence" value="ECO:0007669"/>
    <property type="project" value="UniProtKB-KW"/>
</dbReference>
<comment type="similarity">
    <text evidence="1">Belongs to the class IV-like SAM-binding methyltransferase superfamily. RNA methyltransferase TrmH family.</text>
</comment>
<keyword evidence="5" id="KW-0963">Cytoplasm</keyword>
<proteinExistence type="inferred from homology"/>
<comment type="caution">
    <text evidence="7">The sequence shown here is derived from an EMBL/GenBank/DDBJ whole genome shotgun (WGS) entry which is preliminary data.</text>
</comment>
<keyword evidence="3" id="KW-0808">Transferase</keyword>
<protein>
    <recommendedName>
        <fullName evidence="5">tRNA (cytidine/uridine-2'-O-)-methyltransferase TrmJ</fullName>
        <ecNumber evidence="5">2.1.1.200</ecNumber>
    </recommendedName>
    <alternativeName>
        <fullName evidence="5">tRNA (cytidine(32)/uridine(32)-2'-O)-methyltransferase</fullName>
    </alternativeName>
    <alternativeName>
        <fullName evidence="5">tRNA Cm32/Um32 methyltransferase</fullName>
    </alternativeName>
</protein>
<reference evidence="7 8" key="1">
    <citation type="submission" date="2024-07" db="EMBL/GenBank/DDBJ databases">
        <authorList>
            <person name="Ren Q."/>
        </authorList>
    </citation>
    <scope>NUCLEOTIDE SEQUENCE [LARGE SCALE GENOMIC DNA]</scope>
    <source>
        <strain evidence="7 8">REN37</strain>
    </source>
</reference>
<comment type="catalytic activity">
    <reaction evidence="5">
        <text>cytidine(32) in tRNA + S-adenosyl-L-methionine = 2'-O-methylcytidine(32) in tRNA + S-adenosyl-L-homocysteine + H(+)</text>
        <dbReference type="Rhea" id="RHEA:42932"/>
        <dbReference type="Rhea" id="RHEA-COMP:10288"/>
        <dbReference type="Rhea" id="RHEA-COMP:10289"/>
        <dbReference type="ChEBI" id="CHEBI:15378"/>
        <dbReference type="ChEBI" id="CHEBI:57856"/>
        <dbReference type="ChEBI" id="CHEBI:59789"/>
        <dbReference type="ChEBI" id="CHEBI:74495"/>
        <dbReference type="ChEBI" id="CHEBI:82748"/>
        <dbReference type="EC" id="2.1.1.200"/>
    </reaction>
</comment>
<dbReference type="InterPro" id="IPR001537">
    <property type="entry name" value="SpoU_MeTrfase"/>
</dbReference>
<dbReference type="InterPro" id="IPR004384">
    <property type="entry name" value="RNA_MeTrfase_TrmJ/LasT"/>
</dbReference>
<evidence type="ECO:0000259" key="6">
    <source>
        <dbReference type="Pfam" id="PF00588"/>
    </source>
</evidence>
<dbReference type="Pfam" id="PF00588">
    <property type="entry name" value="SpoU_methylase"/>
    <property type="match status" value="1"/>
</dbReference>
<organism evidence="7 8">
    <name type="scientific">Isoalcanivorax beigongshangi</name>
    <dbReference type="NCBI Taxonomy" id="3238810"/>
    <lineage>
        <taxon>Bacteria</taxon>
        <taxon>Pseudomonadati</taxon>
        <taxon>Pseudomonadota</taxon>
        <taxon>Gammaproteobacteria</taxon>
        <taxon>Oceanospirillales</taxon>
        <taxon>Alcanivoracaceae</taxon>
        <taxon>Isoalcanivorax</taxon>
    </lineage>
</organism>
<evidence type="ECO:0000256" key="5">
    <source>
        <dbReference type="RuleBase" id="RU362024"/>
    </source>
</evidence>
<sequence length="259" mass="28187">MLEHIRIVMVGTTHPGNIGAAARAMNTMGLSDLRLVAPLHYPHAEASSRASGSAHILMQAQVSDSLDEALADATLVVGTSARQRRIPWPCLSPRQLGARVAEGSGSEKIAILFGREDRGLTNDELHRCHYHVAIPTNPDYGVLNVAAAVQLLSYELRLALLGDAEGDLAPLRDSAHRMPLPELEWDSPRAGAAEVEQFIGHFERAISAAGFIDPAAPGHVMTRMRRLFQRAHPDQVEINILRGILTQFEQHLPPPAPQD</sequence>
<evidence type="ECO:0000256" key="1">
    <source>
        <dbReference type="ARBA" id="ARBA00007228"/>
    </source>
</evidence>
<dbReference type="PANTHER" id="PTHR42786">
    <property type="entry name" value="TRNA/RRNA METHYLTRANSFERASE"/>
    <property type="match status" value="1"/>
</dbReference>
<comment type="catalytic activity">
    <reaction evidence="5">
        <text>uridine(32) in tRNA + S-adenosyl-L-methionine = 2'-O-methyluridine(32) in tRNA + S-adenosyl-L-homocysteine + H(+)</text>
        <dbReference type="Rhea" id="RHEA:42936"/>
        <dbReference type="Rhea" id="RHEA-COMP:10107"/>
        <dbReference type="Rhea" id="RHEA-COMP:10290"/>
        <dbReference type="ChEBI" id="CHEBI:15378"/>
        <dbReference type="ChEBI" id="CHEBI:57856"/>
        <dbReference type="ChEBI" id="CHEBI:59789"/>
        <dbReference type="ChEBI" id="CHEBI:65315"/>
        <dbReference type="ChEBI" id="CHEBI:74478"/>
        <dbReference type="EC" id="2.1.1.200"/>
    </reaction>
</comment>
<dbReference type="CDD" id="cd18093">
    <property type="entry name" value="SpoU-like_TrmJ"/>
    <property type="match status" value="1"/>
</dbReference>
<dbReference type="PANTHER" id="PTHR42786:SF2">
    <property type="entry name" value="TRNA (CYTIDINE_URIDINE-2'-O-)-METHYLTRANSFERASE TRMJ"/>
    <property type="match status" value="1"/>
</dbReference>
<dbReference type="PIRSF" id="PIRSF004808">
    <property type="entry name" value="LasT"/>
    <property type="match status" value="1"/>
</dbReference>
<keyword evidence="8" id="KW-1185">Reference proteome</keyword>
<evidence type="ECO:0000256" key="4">
    <source>
        <dbReference type="ARBA" id="ARBA00022691"/>
    </source>
</evidence>
<keyword evidence="5" id="KW-0819">tRNA processing</keyword>
<evidence type="ECO:0000313" key="7">
    <source>
        <dbReference type="EMBL" id="MEY1662803.1"/>
    </source>
</evidence>
<feature type="domain" description="tRNA/rRNA methyltransferase SpoU type" evidence="6">
    <location>
        <begin position="5"/>
        <end position="154"/>
    </location>
</feature>
<dbReference type="InterPro" id="IPR029026">
    <property type="entry name" value="tRNA_m1G_MTases_N"/>
</dbReference>
<comment type="function">
    <text evidence="5">Catalyzes the formation of 2'O-methylated cytidine (Cm32) or 2'O-methylated uridine (Um32) at position 32 in tRNA.</text>
</comment>
<comment type="subcellular location">
    <subcellularLocation>
        <location evidence="5">Cytoplasm</location>
    </subcellularLocation>
</comment>
<dbReference type="Gene3D" id="3.40.1280.10">
    <property type="match status" value="1"/>
</dbReference>
<evidence type="ECO:0000256" key="2">
    <source>
        <dbReference type="ARBA" id="ARBA00022603"/>
    </source>
</evidence>
<dbReference type="NCBIfam" id="TIGR00050">
    <property type="entry name" value="rRNA_methyl_1"/>
    <property type="match status" value="1"/>
</dbReference>
<accession>A0ABV4ALU4</accession>
<dbReference type="SUPFAM" id="SSF75217">
    <property type="entry name" value="alpha/beta knot"/>
    <property type="match status" value="1"/>
</dbReference>
<dbReference type="GO" id="GO:0008168">
    <property type="term" value="F:methyltransferase activity"/>
    <property type="evidence" value="ECO:0007669"/>
    <property type="project" value="UniProtKB-KW"/>
</dbReference>
<keyword evidence="2 5" id="KW-0489">Methyltransferase</keyword>
<gene>
    <name evidence="5" type="primary">trmJ</name>
    <name evidence="7" type="ORF">AB5I84_11635</name>
</gene>
<dbReference type="RefSeq" id="WP_369456030.1">
    <property type="nucleotide sequence ID" value="NZ_JBGCUO010000001.1"/>
</dbReference>
<evidence type="ECO:0000256" key="3">
    <source>
        <dbReference type="ARBA" id="ARBA00022679"/>
    </source>
</evidence>